<sequence>MALASAVLEWLLISMLFIDAIFSYLVTKFARYCKLQVPCLLCSRLDHVLGNEKLGFYWDLICGDHKFEISSFVLCRVHNKLADVHGMCESCLFSFATINKSNSETYRLLVGKLGADSHLGLEDHKLGSPRTRNCSCCNEPWILRSNAQNLLQTVSIGSEVAELEVPLSVATELWDDLKKIREEPSGSLRAYHMGKNGFDPLSNIEYTKVKITSDTESEVPFSDDDDSSTLIRETADLKEESAVQHVGMQPRKNDFDPLSHIEYTKVKITSDTESEVPFSDDDDGVALIREASDLKEQSSVQPVQIEPQIISLKDNLTSEKLIHPDSAPELSTVDSQVQLNVIDSQCNTSVASTAATGHGLEELNWSQVEHKVDAFASVDEVPQSSNVADTLVEESTVCLDTLGTREVEQKSVTESGEVVEAESRPVTKSETTSEINPVINGTNSLMPNNLDLCDAYKFAVKGRQLSGKLSEQMSLKDGRLSEDLKLLLSQISVTRGIELPLNDMSPRVSGNRNELKTDSSSSIGIQMLQRRISLERNESGLSLDGSVISEIEGESEIDRLKRQVEHDKKLLSALYKELEEERNASAISANQAMAMITRLQEEKAALNMEALQCVRMMEEQAEYDEEALQKANDFLAEREKEIQDLEAELELYRNKVGNTSILENELDSTCDLKPGEVRAEHSDTSYFKNSANEQTNNKPLVCNKVDGTGVLFGEKHTNNARNSLLEFDDERLYILHCLKKLEKKLHLFSNDRIYLDKANGEYSGTKGDRVSDLKELNCKGCTQENSEKEENDLSMQKHVSVSVPSFENPEFVSTVSSEFDSGVQCYSGGCRLTDVVALGDAVSNLISRLEALEADHNSFDHFSKSLRMGDDEIKIHSGDILSHVPRVNDAFDAMDSGKVIITSWYPVKQMYCIISLFSPMTWVA</sequence>
<name>A0ACC0IFL2_9ERIC</name>
<comment type="caution">
    <text evidence="1">The sequence shown here is derived from an EMBL/GenBank/DDBJ whole genome shotgun (WGS) entry which is preliminary data.</text>
</comment>
<dbReference type="Proteomes" id="UP001060215">
    <property type="component" value="Chromosome 6"/>
</dbReference>
<accession>A0ACC0IFL2</accession>
<dbReference type="EMBL" id="CM045763">
    <property type="protein sequence ID" value="KAI8024083.1"/>
    <property type="molecule type" value="Genomic_DNA"/>
</dbReference>
<evidence type="ECO:0000313" key="2">
    <source>
        <dbReference type="Proteomes" id="UP001060215"/>
    </source>
</evidence>
<evidence type="ECO:0000313" key="1">
    <source>
        <dbReference type="EMBL" id="KAI8024083.1"/>
    </source>
</evidence>
<keyword evidence="2" id="KW-1185">Reference proteome</keyword>
<protein>
    <submittedName>
        <fullName evidence="1">Myosin-binding protein 1</fullName>
    </submittedName>
</protein>
<reference evidence="1 2" key="1">
    <citation type="journal article" date="2022" name="Plant J.">
        <title>Chromosome-level genome of Camellia lanceoleosa provides a valuable resource for understanding genome evolution and self-incompatibility.</title>
        <authorList>
            <person name="Gong W."/>
            <person name="Xiao S."/>
            <person name="Wang L."/>
            <person name="Liao Z."/>
            <person name="Chang Y."/>
            <person name="Mo W."/>
            <person name="Hu G."/>
            <person name="Li W."/>
            <person name="Zhao G."/>
            <person name="Zhu H."/>
            <person name="Hu X."/>
            <person name="Ji K."/>
            <person name="Xiang X."/>
            <person name="Song Q."/>
            <person name="Yuan D."/>
            <person name="Jin S."/>
            <person name="Zhang L."/>
        </authorList>
    </citation>
    <scope>NUCLEOTIDE SEQUENCE [LARGE SCALE GENOMIC DNA]</scope>
    <source>
        <strain evidence="1">SQ_2022a</strain>
    </source>
</reference>
<gene>
    <name evidence="1" type="ORF">LOK49_LG03G01997</name>
</gene>
<organism evidence="1 2">
    <name type="scientific">Camellia lanceoleosa</name>
    <dbReference type="NCBI Taxonomy" id="1840588"/>
    <lineage>
        <taxon>Eukaryota</taxon>
        <taxon>Viridiplantae</taxon>
        <taxon>Streptophyta</taxon>
        <taxon>Embryophyta</taxon>
        <taxon>Tracheophyta</taxon>
        <taxon>Spermatophyta</taxon>
        <taxon>Magnoliopsida</taxon>
        <taxon>eudicotyledons</taxon>
        <taxon>Gunneridae</taxon>
        <taxon>Pentapetalae</taxon>
        <taxon>asterids</taxon>
        <taxon>Ericales</taxon>
        <taxon>Theaceae</taxon>
        <taxon>Camellia</taxon>
    </lineage>
</organism>
<proteinExistence type="predicted"/>